<dbReference type="GO" id="GO:0003796">
    <property type="term" value="F:lysozyme activity"/>
    <property type="evidence" value="ECO:0007669"/>
    <property type="project" value="UniProtKB-EC"/>
</dbReference>
<keyword evidence="2 6" id="KW-0929">Antimicrobial</keyword>
<evidence type="ECO:0000256" key="5">
    <source>
        <dbReference type="ARBA" id="ARBA00023295"/>
    </source>
</evidence>
<dbReference type="EMBL" id="RMVG01000010">
    <property type="protein sequence ID" value="RPD99195.1"/>
    <property type="molecule type" value="Genomic_DNA"/>
</dbReference>
<evidence type="ECO:0000256" key="2">
    <source>
        <dbReference type="ARBA" id="ARBA00022529"/>
    </source>
</evidence>
<keyword evidence="4 6" id="KW-0378">Hydrolase</keyword>
<sequence>MSQTAKRCAVVAVLALAALLPQFHTLKISSAGLQLLADAEGCRTSPYQCSAGVWTNGIGHTAGVTPQSRVSERQAAVNLVDDLIRVERELSACVPVAMPSPIWDALASFAFNVGTGAACRSTLANYLNQQRWRAACDQLPRWIYVNGVKNAGLIQRRERERAWCLRGVP</sequence>
<dbReference type="GO" id="GO:0009253">
    <property type="term" value="P:peptidoglycan catabolic process"/>
    <property type="evidence" value="ECO:0007669"/>
    <property type="project" value="InterPro"/>
</dbReference>
<reference evidence="8 9" key="1">
    <citation type="submission" date="2018-11" db="EMBL/GenBank/DDBJ databases">
        <title>Whole genome sequencing of Pantoea sp. RIT388.</title>
        <authorList>
            <person name="Gan H.M."/>
            <person name="Hudson A.O."/>
        </authorList>
    </citation>
    <scope>NUCLEOTIDE SEQUENCE [LARGE SCALE GENOMIC DNA]</scope>
    <source>
        <strain evidence="8 9">RIT388</strain>
    </source>
</reference>
<name>A0A3N4NTV6_9GAMM</name>
<keyword evidence="5 6" id="KW-0326">Glycosidase</keyword>
<keyword evidence="7" id="KW-0732">Signal</keyword>
<proteinExistence type="inferred from homology"/>
<dbReference type="GO" id="GO:0042742">
    <property type="term" value="P:defense response to bacterium"/>
    <property type="evidence" value="ECO:0007669"/>
    <property type="project" value="UniProtKB-KW"/>
</dbReference>
<dbReference type="InterPro" id="IPR002196">
    <property type="entry name" value="Glyco_hydro_24"/>
</dbReference>
<dbReference type="InterPro" id="IPR051018">
    <property type="entry name" value="Bacteriophage_GH24"/>
</dbReference>
<dbReference type="InterPro" id="IPR034690">
    <property type="entry name" value="Endolysin_T4_type"/>
</dbReference>
<gene>
    <name evidence="8" type="ORF">BBB56_13640</name>
</gene>
<dbReference type="InterPro" id="IPR023347">
    <property type="entry name" value="Lysozyme_dom_sf"/>
</dbReference>
<dbReference type="AlphaFoldDB" id="A0A3N4NTV6"/>
<dbReference type="InterPro" id="IPR023346">
    <property type="entry name" value="Lysozyme-like_dom_sf"/>
</dbReference>
<feature type="signal peptide" evidence="7">
    <location>
        <begin position="1"/>
        <end position="23"/>
    </location>
</feature>
<evidence type="ECO:0000256" key="4">
    <source>
        <dbReference type="ARBA" id="ARBA00022801"/>
    </source>
</evidence>
<comment type="caution">
    <text evidence="8">The sequence shown here is derived from an EMBL/GenBank/DDBJ whole genome shotgun (WGS) entry which is preliminary data.</text>
</comment>
<dbReference type="GO" id="GO:0031640">
    <property type="term" value="P:killing of cells of another organism"/>
    <property type="evidence" value="ECO:0007669"/>
    <property type="project" value="UniProtKB-KW"/>
</dbReference>
<dbReference type="SUPFAM" id="SSF53955">
    <property type="entry name" value="Lysozyme-like"/>
    <property type="match status" value="1"/>
</dbReference>
<comment type="catalytic activity">
    <reaction evidence="1 6">
        <text>Hydrolysis of (1-&gt;4)-beta-linkages between N-acetylmuramic acid and N-acetyl-D-glucosamine residues in a peptidoglycan and between N-acetyl-D-glucosamine residues in chitodextrins.</text>
        <dbReference type="EC" id="3.2.1.17"/>
    </reaction>
</comment>
<dbReference type="RefSeq" id="WP_123801477.1">
    <property type="nucleotide sequence ID" value="NZ_RMVG01000010.1"/>
</dbReference>
<keyword evidence="9" id="KW-1185">Reference proteome</keyword>
<dbReference type="Gene3D" id="1.10.530.40">
    <property type="match status" value="1"/>
</dbReference>
<evidence type="ECO:0000313" key="8">
    <source>
        <dbReference type="EMBL" id="RPD99195.1"/>
    </source>
</evidence>
<dbReference type="CDD" id="cd16901">
    <property type="entry name" value="lyz_P1"/>
    <property type="match status" value="1"/>
</dbReference>
<evidence type="ECO:0000256" key="1">
    <source>
        <dbReference type="ARBA" id="ARBA00000632"/>
    </source>
</evidence>
<dbReference type="Proteomes" id="UP000281332">
    <property type="component" value="Unassembled WGS sequence"/>
</dbReference>
<dbReference type="HAMAP" id="MF_04110">
    <property type="entry name" value="ENDOLYSIN_T4"/>
    <property type="match status" value="1"/>
</dbReference>
<evidence type="ECO:0000256" key="7">
    <source>
        <dbReference type="SAM" id="SignalP"/>
    </source>
</evidence>
<dbReference type="PANTHER" id="PTHR38107">
    <property type="match status" value="1"/>
</dbReference>
<evidence type="ECO:0000256" key="6">
    <source>
        <dbReference type="RuleBase" id="RU003788"/>
    </source>
</evidence>
<protein>
    <recommendedName>
        <fullName evidence="6">Lysozyme</fullName>
        <ecNumber evidence="6">3.2.1.17</ecNumber>
    </recommendedName>
</protein>
<accession>A0A3N4NTV6</accession>
<dbReference type="EC" id="3.2.1.17" evidence="6"/>
<comment type="similarity">
    <text evidence="6">Belongs to the glycosyl hydrolase 24 family.</text>
</comment>
<dbReference type="PANTHER" id="PTHR38107:SF4">
    <property type="entry name" value="LYSOZYME"/>
    <property type="match status" value="1"/>
</dbReference>
<dbReference type="OrthoDB" id="8141296at2"/>
<dbReference type="GO" id="GO:0016998">
    <property type="term" value="P:cell wall macromolecule catabolic process"/>
    <property type="evidence" value="ECO:0007669"/>
    <property type="project" value="InterPro"/>
</dbReference>
<dbReference type="Pfam" id="PF00959">
    <property type="entry name" value="Phage_lysozyme"/>
    <property type="match status" value="1"/>
</dbReference>
<feature type="chain" id="PRO_5018138953" description="Lysozyme" evidence="7">
    <location>
        <begin position="24"/>
        <end position="169"/>
    </location>
</feature>
<organism evidence="8 9">
    <name type="scientific">Candidatus Pantoea deserta</name>
    <dbReference type="NCBI Taxonomy" id="1869313"/>
    <lineage>
        <taxon>Bacteria</taxon>
        <taxon>Pseudomonadati</taxon>
        <taxon>Pseudomonadota</taxon>
        <taxon>Gammaproteobacteria</taxon>
        <taxon>Enterobacterales</taxon>
        <taxon>Erwiniaceae</taxon>
        <taxon>Pantoea</taxon>
    </lineage>
</organism>
<keyword evidence="3 6" id="KW-0081">Bacteriolytic enzyme</keyword>
<evidence type="ECO:0000256" key="3">
    <source>
        <dbReference type="ARBA" id="ARBA00022638"/>
    </source>
</evidence>
<evidence type="ECO:0000313" key="9">
    <source>
        <dbReference type="Proteomes" id="UP000281332"/>
    </source>
</evidence>